<sequence>MSKDVAGETLLLQIDGFLNGALGEVEEILQTELSSHRASVTDVLAHVSRFRGKRLRPTLLLLAASACGEINQNHKVLAAVVEMIHMATLVHDDVLDDAATRRHVATVNRRWNTETSVLFGDYLFTHAFHLAASLESTFACRLIGRATNIVCEGELTQIHERGNLHLDEAGYLQIIEGKTAELCAVSCFLGAHFTDVNDETKQAIEQYGRSLGIAFQIADDLLDILGDEETTGKTLGSDLTKQKLTLPLIRLLDQASSTDTVKIRELLSEPNEETWSHLLPYVEQSDAFEYARKRALEFAASAKESLAILKESPAKQILSTIAEFSVQRMS</sequence>
<dbReference type="GO" id="GO:0046872">
    <property type="term" value="F:metal ion binding"/>
    <property type="evidence" value="ECO:0007669"/>
    <property type="project" value="UniProtKB-KW"/>
</dbReference>
<protein>
    <submittedName>
        <fullName evidence="6">All-trans-hexaprenyl-diphosphate synthase</fullName>
        <ecNumber evidence="6">2.5.1.33</ecNumber>
    </submittedName>
</protein>
<dbReference type="EC" id="2.5.1.33" evidence="6"/>
<evidence type="ECO:0000256" key="2">
    <source>
        <dbReference type="ARBA" id="ARBA00006706"/>
    </source>
</evidence>
<dbReference type="GO" id="GO:0004659">
    <property type="term" value="F:prenyltransferase activity"/>
    <property type="evidence" value="ECO:0007669"/>
    <property type="project" value="InterPro"/>
</dbReference>
<dbReference type="SFLD" id="SFLDS00005">
    <property type="entry name" value="Isoprenoid_Synthase_Type_I"/>
    <property type="match status" value="1"/>
</dbReference>
<dbReference type="InterPro" id="IPR000092">
    <property type="entry name" value="Polyprenyl_synt"/>
</dbReference>
<comment type="similarity">
    <text evidence="2">Belongs to the FPP/GGPP synthase family.</text>
</comment>
<dbReference type="SUPFAM" id="SSF48576">
    <property type="entry name" value="Terpenoid synthases"/>
    <property type="match status" value="1"/>
</dbReference>
<name>A0A3B1DCR4_9ZZZZ</name>
<dbReference type="PANTHER" id="PTHR12001">
    <property type="entry name" value="GERANYLGERANYL PYROPHOSPHATE SYNTHASE"/>
    <property type="match status" value="1"/>
</dbReference>
<comment type="cofactor">
    <cofactor evidence="1">
        <name>Mg(2+)</name>
        <dbReference type="ChEBI" id="CHEBI:18420"/>
    </cofactor>
</comment>
<dbReference type="InterPro" id="IPR008949">
    <property type="entry name" value="Isoprenoid_synthase_dom_sf"/>
</dbReference>
<keyword evidence="4" id="KW-0479">Metal-binding</keyword>
<proteinExistence type="inferred from homology"/>
<dbReference type="CDD" id="cd00685">
    <property type="entry name" value="Trans_IPPS_HT"/>
    <property type="match status" value="1"/>
</dbReference>
<keyword evidence="3 6" id="KW-0808">Transferase</keyword>
<dbReference type="EMBL" id="UOGL01000467">
    <property type="protein sequence ID" value="VAX40616.1"/>
    <property type="molecule type" value="Genomic_DNA"/>
</dbReference>
<dbReference type="InterPro" id="IPR033749">
    <property type="entry name" value="Polyprenyl_synt_CS"/>
</dbReference>
<evidence type="ECO:0000256" key="5">
    <source>
        <dbReference type="ARBA" id="ARBA00022842"/>
    </source>
</evidence>
<evidence type="ECO:0000313" key="6">
    <source>
        <dbReference type="EMBL" id="VAX40616.1"/>
    </source>
</evidence>
<reference evidence="6" key="1">
    <citation type="submission" date="2018-06" db="EMBL/GenBank/DDBJ databases">
        <authorList>
            <person name="Zhirakovskaya E."/>
        </authorList>
    </citation>
    <scope>NUCLEOTIDE SEQUENCE</scope>
</reference>
<dbReference type="GO" id="GO:0008299">
    <property type="term" value="P:isoprenoid biosynthetic process"/>
    <property type="evidence" value="ECO:0007669"/>
    <property type="project" value="InterPro"/>
</dbReference>
<evidence type="ECO:0000256" key="3">
    <source>
        <dbReference type="ARBA" id="ARBA00022679"/>
    </source>
</evidence>
<dbReference type="PANTHER" id="PTHR12001:SF69">
    <property type="entry name" value="ALL TRANS-POLYPRENYL-DIPHOSPHATE SYNTHASE PDSS1"/>
    <property type="match status" value="1"/>
</dbReference>
<dbReference type="Gene3D" id="1.10.600.10">
    <property type="entry name" value="Farnesyl Diphosphate Synthase"/>
    <property type="match status" value="1"/>
</dbReference>
<dbReference type="Pfam" id="PF00348">
    <property type="entry name" value="polyprenyl_synt"/>
    <property type="match status" value="1"/>
</dbReference>
<dbReference type="PROSITE" id="PS00444">
    <property type="entry name" value="POLYPRENYL_SYNTHASE_2"/>
    <property type="match status" value="1"/>
</dbReference>
<accession>A0A3B1DCR4</accession>
<evidence type="ECO:0000256" key="4">
    <source>
        <dbReference type="ARBA" id="ARBA00022723"/>
    </source>
</evidence>
<gene>
    <name evidence="6" type="ORF">MNBD_PLANCTO02-2708</name>
</gene>
<dbReference type="AlphaFoldDB" id="A0A3B1DCR4"/>
<keyword evidence="5" id="KW-0460">Magnesium</keyword>
<evidence type="ECO:0000256" key="1">
    <source>
        <dbReference type="ARBA" id="ARBA00001946"/>
    </source>
</evidence>
<organism evidence="6">
    <name type="scientific">hydrothermal vent metagenome</name>
    <dbReference type="NCBI Taxonomy" id="652676"/>
    <lineage>
        <taxon>unclassified sequences</taxon>
        <taxon>metagenomes</taxon>
        <taxon>ecological metagenomes</taxon>
    </lineage>
</organism>
<dbReference type="PROSITE" id="PS00723">
    <property type="entry name" value="POLYPRENYL_SYNTHASE_1"/>
    <property type="match status" value="1"/>
</dbReference>